<dbReference type="InterPro" id="IPR036721">
    <property type="entry name" value="RCK_C_sf"/>
</dbReference>
<keyword evidence="2" id="KW-0406">Ion transport</keyword>
<dbReference type="RefSeq" id="WP_270679752.1">
    <property type="nucleotide sequence ID" value="NZ_JAQFWP010000047.1"/>
</dbReference>
<sequence length="231" mass="23358">MRIAIAGAGAVGRSIAAEMCAGGHEVLLIDRSARAIDVDALPGAEWLLADACELASLDSARLDEFDAAVAASGDDKVNLVFSLLAKTEFGVPRVIARVNDPRDEWLFTGAWGVDAAVSTPRLMVSLLEGPADGAGGPGADGGDADGAEAFSQASGETDLLELTLEEGSAFVGGQAGALMPRLPEGIVLVAVVRAGAVVPPSPETELRAGDELVFLSSAPTVAALDELLAPG</sequence>
<dbReference type="PROSITE" id="PS51202">
    <property type="entry name" value="RCK_C"/>
    <property type="match status" value="1"/>
</dbReference>
<dbReference type="Pfam" id="PF02080">
    <property type="entry name" value="TrkA_C"/>
    <property type="match status" value="1"/>
</dbReference>
<dbReference type="Pfam" id="PF02254">
    <property type="entry name" value="TrkA_N"/>
    <property type="match status" value="1"/>
</dbReference>
<dbReference type="PANTHER" id="PTHR43833:SF5">
    <property type="entry name" value="TRK SYSTEM POTASSIUM UPTAKE PROTEIN TRKA"/>
    <property type="match status" value="1"/>
</dbReference>
<dbReference type="Gene3D" id="3.40.50.720">
    <property type="entry name" value="NAD(P)-binding Rossmann-like Domain"/>
    <property type="match status" value="1"/>
</dbReference>
<comment type="caution">
    <text evidence="5">The sequence shown here is derived from an EMBL/GenBank/DDBJ whole genome shotgun (WGS) entry which is preliminary data.</text>
</comment>
<feature type="domain" description="RCK C-terminal" evidence="4">
    <location>
        <begin position="147"/>
        <end position="230"/>
    </location>
</feature>
<evidence type="ECO:0000256" key="2">
    <source>
        <dbReference type="ARBA" id="ARBA00023065"/>
    </source>
</evidence>
<accession>A0ABT4TR12</accession>
<dbReference type="Gene3D" id="3.30.70.1450">
    <property type="entry name" value="Regulator of K+ conductance, C-terminal domain"/>
    <property type="match status" value="1"/>
</dbReference>
<proteinExistence type="predicted"/>
<dbReference type="SUPFAM" id="SSF116726">
    <property type="entry name" value="TrkA C-terminal domain-like"/>
    <property type="match status" value="1"/>
</dbReference>
<reference evidence="5" key="1">
    <citation type="submission" date="2023-01" db="EMBL/GenBank/DDBJ databases">
        <title>Draft genome sequence of Nocardiopsis sp. LSu2-4 isolated from halophytes.</title>
        <authorList>
            <person name="Duangmal K."/>
            <person name="Chantavorakit T."/>
        </authorList>
    </citation>
    <scope>NUCLEOTIDE SEQUENCE</scope>
    <source>
        <strain evidence="5">LSu2-4</strain>
    </source>
</reference>
<keyword evidence="6" id="KW-1185">Reference proteome</keyword>
<organism evidence="5 6">
    <name type="scientific">Nocardiopsis suaedae</name>
    <dbReference type="NCBI Taxonomy" id="3018444"/>
    <lineage>
        <taxon>Bacteria</taxon>
        <taxon>Bacillati</taxon>
        <taxon>Actinomycetota</taxon>
        <taxon>Actinomycetes</taxon>
        <taxon>Streptosporangiales</taxon>
        <taxon>Nocardiopsidaceae</taxon>
        <taxon>Nocardiopsis</taxon>
    </lineage>
</organism>
<dbReference type="EMBL" id="JAQFWP010000047">
    <property type="protein sequence ID" value="MDA2807123.1"/>
    <property type="molecule type" value="Genomic_DNA"/>
</dbReference>
<dbReference type="InterPro" id="IPR050721">
    <property type="entry name" value="Trk_Ktr_HKT_K-transport"/>
</dbReference>
<gene>
    <name evidence="5" type="ORF">O4U47_21640</name>
</gene>
<name>A0ABT4TR12_9ACTN</name>
<feature type="domain" description="RCK N-terminal" evidence="3">
    <location>
        <begin position="1"/>
        <end position="117"/>
    </location>
</feature>
<dbReference type="InterPro" id="IPR036291">
    <property type="entry name" value="NAD(P)-bd_dom_sf"/>
</dbReference>
<evidence type="ECO:0000259" key="4">
    <source>
        <dbReference type="PROSITE" id="PS51202"/>
    </source>
</evidence>
<dbReference type="InterPro" id="IPR006037">
    <property type="entry name" value="RCK_C"/>
</dbReference>
<evidence type="ECO:0000259" key="3">
    <source>
        <dbReference type="PROSITE" id="PS51201"/>
    </source>
</evidence>
<dbReference type="Proteomes" id="UP001165685">
    <property type="component" value="Unassembled WGS sequence"/>
</dbReference>
<dbReference type="InterPro" id="IPR003148">
    <property type="entry name" value="RCK_N"/>
</dbReference>
<dbReference type="PROSITE" id="PS51201">
    <property type="entry name" value="RCK_N"/>
    <property type="match status" value="1"/>
</dbReference>
<evidence type="ECO:0000313" key="6">
    <source>
        <dbReference type="Proteomes" id="UP001165685"/>
    </source>
</evidence>
<dbReference type="PANTHER" id="PTHR43833">
    <property type="entry name" value="POTASSIUM CHANNEL PROTEIN 2-RELATED-RELATED"/>
    <property type="match status" value="1"/>
</dbReference>
<evidence type="ECO:0000313" key="5">
    <source>
        <dbReference type="EMBL" id="MDA2807123.1"/>
    </source>
</evidence>
<dbReference type="SUPFAM" id="SSF51735">
    <property type="entry name" value="NAD(P)-binding Rossmann-fold domains"/>
    <property type="match status" value="1"/>
</dbReference>
<evidence type="ECO:0000256" key="1">
    <source>
        <dbReference type="ARBA" id="ARBA00022448"/>
    </source>
</evidence>
<keyword evidence="1" id="KW-0813">Transport</keyword>
<protein>
    <submittedName>
        <fullName evidence="5">TrkA family potassium uptake protein</fullName>
    </submittedName>
</protein>